<dbReference type="InterPro" id="IPR023365">
    <property type="entry name" value="Sortase_dom-sf"/>
</dbReference>
<feature type="active site" description="Acyl-thioester intermediate" evidence="2">
    <location>
        <position position="220"/>
    </location>
</feature>
<reference evidence="5" key="1">
    <citation type="journal article" date="2021" name="PeerJ">
        <title>Extensive microbial diversity within the chicken gut microbiome revealed by metagenomics and culture.</title>
        <authorList>
            <person name="Gilroy R."/>
            <person name="Ravi A."/>
            <person name="Getino M."/>
            <person name="Pursley I."/>
            <person name="Horton D.L."/>
            <person name="Alikhan N.F."/>
            <person name="Baker D."/>
            <person name="Gharbi K."/>
            <person name="Hall N."/>
            <person name="Watson M."/>
            <person name="Adriaenssens E.M."/>
            <person name="Foster-Nyarko E."/>
            <person name="Jarju S."/>
            <person name="Secka A."/>
            <person name="Antonio M."/>
            <person name="Oren A."/>
            <person name="Chaudhuri R.R."/>
            <person name="La Ragione R."/>
            <person name="Hildebrand F."/>
            <person name="Pallen M.J."/>
        </authorList>
    </citation>
    <scope>NUCLEOTIDE SEQUENCE</scope>
    <source>
        <strain evidence="5">CHK124-7917</strain>
    </source>
</reference>
<feature type="active site" description="Proton donor/acceptor" evidence="2">
    <location>
        <position position="158"/>
    </location>
</feature>
<reference evidence="5" key="2">
    <citation type="submission" date="2021-09" db="EMBL/GenBank/DDBJ databases">
        <authorList>
            <person name="Gilroy R."/>
        </authorList>
    </citation>
    <scope>NUCLEOTIDE SEQUENCE</scope>
    <source>
        <strain evidence="5">CHK124-7917</strain>
    </source>
</reference>
<evidence type="ECO:0000256" key="4">
    <source>
        <dbReference type="SAM" id="Phobius"/>
    </source>
</evidence>
<evidence type="ECO:0000313" key="6">
    <source>
        <dbReference type="Proteomes" id="UP000697330"/>
    </source>
</evidence>
<comment type="caution">
    <text evidence="5">The sequence shown here is derived from an EMBL/GenBank/DDBJ whole genome shotgun (WGS) entry which is preliminary data.</text>
</comment>
<name>A0A921KL95_9ACTN</name>
<feature type="transmembrane region" description="Helical" evidence="4">
    <location>
        <begin position="264"/>
        <end position="286"/>
    </location>
</feature>
<feature type="region of interest" description="Disordered" evidence="3">
    <location>
        <begin position="297"/>
        <end position="361"/>
    </location>
</feature>
<dbReference type="Pfam" id="PF04203">
    <property type="entry name" value="Sortase"/>
    <property type="match status" value="1"/>
</dbReference>
<keyword evidence="4" id="KW-0472">Membrane</keyword>
<dbReference type="CDD" id="cd05827">
    <property type="entry name" value="Sortase_C"/>
    <property type="match status" value="1"/>
</dbReference>
<dbReference type="Gene3D" id="2.40.260.10">
    <property type="entry name" value="Sortase"/>
    <property type="match status" value="1"/>
</dbReference>
<evidence type="ECO:0000256" key="1">
    <source>
        <dbReference type="ARBA" id="ARBA00022801"/>
    </source>
</evidence>
<organism evidence="5 6">
    <name type="scientific">Thermophilibacter provencensis</name>
    <dbReference type="NCBI Taxonomy" id="1852386"/>
    <lineage>
        <taxon>Bacteria</taxon>
        <taxon>Bacillati</taxon>
        <taxon>Actinomycetota</taxon>
        <taxon>Coriobacteriia</taxon>
        <taxon>Coriobacteriales</taxon>
        <taxon>Atopobiaceae</taxon>
        <taxon>Thermophilibacter</taxon>
    </lineage>
</organism>
<dbReference type="InterPro" id="IPR042002">
    <property type="entry name" value="Sortase_C"/>
</dbReference>
<evidence type="ECO:0000313" key="5">
    <source>
        <dbReference type="EMBL" id="HJF45472.1"/>
    </source>
</evidence>
<dbReference type="EMBL" id="DYWQ01000096">
    <property type="protein sequence ID" value="HJF45472.1"/>
    <property type="molecule type" value="Genomic_DNA"/>
</dbReference>
<dbReference type="NCBIfam" id="NF033745">
    <property type="entry name" value="class_C_sortase"/>
    <property type="match status" value="1"/>
</dbReference>
<feature type="transmembrane region" description="Helical" evidence="4">
    <location>
        <begin position="12"/>
        <end position="32"/>
    </location>
</feature>
<accession>A0A921KL95</accession>
<evidence type="ECO:0000256" key="2">
    <source>
        <dbReference type="PIRSR" id="PIRSR605754-1"/>
    </source>
</evidence>
<dbReference type="AlphaFoldDB" id="A0A921KL95"/>
<proteinExistence type="predicted"/>
<keyword evidence="4" id="KW-0812">Transmembrane</keyword>
<dbReference type="Proteomes" id="UP000697330">
    <property type="component" value="Unassembled WGS sequence"/>
</dbReference>
<protein>
    <submittedName>
        <fullName evidence="5">Class C sortase</fullName>
    </submittedName>
</protein>
<keyword evidence="1" id="KW-0378">Hydrolase</keyword>
<dbReference type="NCBIfam" id="TIGR01076">
    <property type="entry name" value="sortase_fam"/>
    <property type="match status" value="1"/>
</dbReference>
<feature type="compositionally biased region" description="Basic and acidic residues" evidence="3">
    <location>
        <begin position="330"/>
        <end position="354"/>
    </location>
</feature>
<dbReference type="GO" id="GO:0016787">
    <property type="term" value="F:hydrolase activity"/>
    <property type="evidence" value="ECO:0007669"/>
    <property type="project" value="UniProtKB-KW"/>
</dbReference>
<dbReference type="RefSeq" id="WP_274959233.1">
    <property type="nucleotide sequence ID" value="NZ_DYWQ01000096.1"/>
</dbReference>
<sequence>MALSRKAQTRLIVVAAVLILLVGIGFLAYPFVSNYLLEQAQGNVIDFQQSAVEEVAEEDLSAERDAALAYNADLLGSRTVVTDPFDPAALRPQDGAYDAALNIAGDGVMGTLYIPRIQVEEPIYHTVDNEVLEKGVGHLEETSLPIGGESSHCVLSGHTGLPSGKIFDDLDQLEVGDYFIIQVLGEDHAYRVYDIETVLPEETQSLVIQQGRDLCTLVTCTPYGVNTHRLLVHAERCDVPDEWINKDAAQTFPDGYAPVADRSWLTAVGIGLLVAVVLIAVVTLALRAVKRRRSVAEVPGGSARSEASSSPGRPVGVLPVLRGSGAARRAAADRAMHRGKRGPDRNGHESDVRRGGKHFRE</sequence>
<evidence type="ECO:0000256" key="3">
    <source>
        <dbReference type="SAM" id="MobiDB-lite"/>
    </source>
</evidence>
<keyword evidence="4" id="KW-1133">Transmembrane helix</keyword>
<dbReference type="InterPro" id="IPR005754">
    <property type="entry name" value="Sortase"/>
</dbReference>
<dbReference type="SUPFAM" id="SSF63817">
    <property type="entry name" value="Sortase"/>
    <property type="match status" value="1"/>
</dbReference>
<gene>
    <name evidence="5" type="ORF">K8U72_06795</name>
</gene>